<accession>A0A179UZE0</accession>
<dbReference type="VEuPathDB" id="FungiDB:BDBG_17826"/>
<evidence type="ECO:0000313" key="3">
    <source>
        <dbReference type="Proteomes" id="UP000002038"/>
    </source>
</evidence>
<keyword evidence="3" id="KW-1185">Reference proteome</keyword>
<protein>
    <submittedName>
        <fullName evidence="2">Uncharacterized protein</fullName>
    </submittedName>
</protein>
<name>A0A179UZE0_BLAGS</name>
<evidence type="ECO:0000313" key="2">
    <source>
        <dbReference type="EMBL" id="OAT13456.1"/>
    </source>
</evidence>
<feature type="region of interest" description="Disordered" evidence="1">
    <location>
        <begin position="1"/>
        <end position="36"/>
    </location>
</feature>
<feature type="compositionally biased region" description="Basic and acidic residues" evidence="1">
    <location>
        <begin position="17"/>
        <end position="30"/>
    </location>
</feature>
<dbReference type="GeneID" id="42529394"/>
<organism evidence="2 3">
    <name type="scientific">Blastomyces gilchristii (strain SLH14081)</name>
    <name type="common">Blastomyces dermatitidis</name>
    <dbReference type="NCBI Taxonomy" id="559298"/>
    <lineage>
        <taxon>Eukaryota</taxon>
        <taxon>Fungi</taxon>
        <taxon>Dikarya</taxon>
        <taxon>Ascomycota</taxon>
        <taxon>Pezizomycotina</taxon>
        <taxon>Eurotiomycetes</taxon>
        <taxon>Eurotiomycetidae</taxon>
        <taxon>Onygenales</taxon>
        <taxon>Ajellomycetaceae</taxon>
        <taxon>Blastomyces</taxon>
    </lineage>
</organism>
<proteinExistence type="predicted"/>
<dbReference type="OrthoDB" id="4191216at2759"/>
<evidence type="ECO:0000256" key="1">
    <source>
        <dbReference type="SAM" id="MobiDB-lite"/>
    </source>
</evidence>
<dbReference type="EMBL" id="GG657473">
    <property type="protein sequence ID" value="OAT13456.1"/>
    <property type="molecule type" value="Genomic_DNA"/>
</dbReference>
<gene>
    <name evidence="2" type="ORF">BDBG_17826</name>
</gene>
<dbReference type="Proteomes" id="UP000002038">
    <property type="component" value="Unassembled WGS sequence"/>
</dbReference>
<dbReference type="KEGG" id="bgh:BDBG_17826"/>
<sequence length="53" mass="6272">ESAVSKSAISKYAQNPEKTEKNNTHTSIDRKVKKKIQKKKNFQIFRNRRLILK</sequence>
<dbReference type="AlphaFoldDB" id="A0A179UZE0"/>
<dbReference type="RefSeq" id="XP_031580919.1">
    <property type="nucleotide sequence ID" value="XM_031725462.1"/>
</dbReference>
<feature type="non-terminal residue" evidence="2">
    <location>
        <position position="53"/>
    </location>
</feature>
<reference evidence="3" key="1">
    <citation type="journal article" date="2015" name="PLoS Genet.">
        <title>The dynamic genome and transcriptome of the human fungal pathogen Blastomyces and close relative Emmonsia.</title>
        <authorList>
            <person name="Munoz J.F."/>
            <person name="Gauthier G.M."/>
            <person name="Desjardins C.A."/>
            <person name="Gallo J.E."/>
            <person name="Holder J."/>
            <person name="Sullivan T.D."/>
            <person name="Marty A.J."/>
            <person name="Carmen J.C."/>
            <person name="Chen Z."/>
            <person name="Ding L."/>
            <person name="Gujja S."/>
            <person name="Magrini V."/>
            <person name="Misas E."/>
            <person name="Mitreva M."/>
            <person name="Priest M."/>
            <person name="Saif S."/>
            <person name="Whiston E.A."/>
            <person name="Young S."/>
            <person name="Zeng Q."/>
            <person name="Goldman W.E."/>
            <person name="Mardis E.R."/>
            <person name="Taylor J.W."/>
            <person name="McEwen J.G."/>
            <person name="Clay O.K."/>
            <person name="Klein B.S."/>
            <person name="Cuomo C.A."/>
        </authorList>
    </citation>
    <scope>NUCLEOTIDE SEQUENCE [LARGE SCALE GENOMIC DNA]</scope>
    <source>
        <strain evidence="3">SLH14081</strain>
    </source>
</reference>
<feature type="non-terminal residue" evidence="2">
    <location>
        <position position="1"/>
    </location>
</feature>